<dbReference type="Proteomes" id="UP000789366">
    <property type="component" value="Unassembled WGS sequence"/>
</dbReference>
<name>A0ACA9MF16_9GLOM</name>
<gene>
    <name evidence="1" type="ORF">SPELUC_LOCUS6572</name>
</gene>
<dbReference type="EMBL" id="CAJVPW010007818">
    <property type="protein sequence ID" value="CAG8586109.1"/>
    <property type="molecule type" value="Genomic_DNA"/>
</dbReference>
<sequence length="1221" mass="142741">MSKLLTNAYKICPQGFPHQGEIYKVYFSKKGKEIGKIRPALVISNNAQNKFDDQIIVAPLTSETKETAKERPFTVLITKNKQNSLEKDSKILLNRVQTIDIKLRLRDYVGYTKPEIIKQAQEALKDKNFVSNSNNQLLFLMATGSGKTLMMAGLILYLYQKGYRNFLFFVNSTNIIDKTRDNFLNDTSIKYLFNKSISFKDNKIILQEVSNFQNTDNDNISIVFSTIQGLHSRLNTPRENSLTYEDFQDQKIVLISDEAHHINFRRDGYSKEVRVLQTDAEPFDRALQAVLLNQYRRKIFEKNGKVIKPVILFKSKTIKESEEFQERFIRGITTLTSGKLKEIETNSKDETLIKAFKYFATNKISLDNLVSELQEDFSAEKTLSVNSQNESEKNQLAVNTLEAPNNEYRAIFAAQLIGRRTRYCPFKINETDDPSQRKFDRDLQNEMRVCEELYYHSNYKPRYIQELTSALIKTGIIPDNTIKKKLVIKKEFKNTEFYRSGLLFLNRPEKYSRNDVRELPSVILNFPYQVSLRTNISLSRDLFESQVKENVETQEKVFWIKNLKPQIIKKALYKFDFYSFSNLKKWFPNLEKLDEFIKNEKYLGGVKITVSGLKSQLKELKPEDEINILTKTIGQITSSLASNSPEFRGSKEFRHILLKEKIGDKELNFALNENCFGTSEEKYFVKYIDRIYDKLQEKYDQIYLVRNERFFKLYNFEDGKSFEPDYVLFLRQKTSSKKLYYQVFIEPKEEHKVEKLWEDKEYKVWGKTGTIIYVGKAQNLKKRISSYFLNSRDNYFYQQIHSFNTIITNNVKEALILEQNLIKKYQPRFNVLLKDSHYYPYLEITAGENPRYRVVRKVTKKNDPINPSEYFGPFPDGSKAREILQLLERLFPLAKCKEVKKFFHGQTQEIKKKIKDSLRKNITNLAFEIAQKEKKILDNIDFFTSQQNIEFLREENSDFLGVYEQENVIAFCLLIYRYGKLVAADEAAFPAWNNAAEITETYLYQFYQNNLPPAVLYTTKKMPEIKLLGEELGFVFNKRQVLTEISSLLSIPPPNYIECLDISNLYKQDIVAGFLAFINGEKNLAQSKLYKLENEVEKNSVLANPSTEPASDLARIKKACRIHFQKYSSGKKPDLIIVDGGKEQVKSVQQILKELAFKIPVIGLAKDEKHQTAKIITNDLQELNFGPNERVKNFLTNCQVEVHRYALNFHRQLHRRSILKK</sequence>
<comment type="caution">
    <text evidence="1">The sequence shown here is derived from an EMBL/GenBank/DDBJ whole genome shotgun (WGS) entry which is preliminary data.</text>
</comment>
<protein>
    <submittedName>
        <fullName evidence="1">13864_t:CDS:1</fullName>
    </submittedName>
</protein>
<accession>A0ACA9MF16</accession>
<evidence type="ECO:0000313" key="1">
    <source>
        <dbReference type="EMBL" id="CAG8586109.1"/>
    </source>
</evidence>
<evidence type="ECO:0000313" key="2">
    <source>
        <dbReference type="Proteomes" id="UP000789366"/>
    </source>
</evidence>
<proteinExistence type="predicted"/>
<keyword evidence="2" id="KW-1185">Reference proteome</keyword>
<organism evidence="1 2">
    <name type="scientific">Cetraspora pellucida</name>
    <dbReference type="NCBI Taxonomy" id="1433469"/>
    <lineage>
        <taxon>Eukaryota</taxon>
        <taxon>Fungi</taxon>
        <taxon>Fungi incertae sedis</taxon>
        <taxon>Mucoromycota</taxon>
        <taxon>Glomeromycotina</taxon>
        <taxon>Glomeromycetes</taxon>
        <taxon>Diversisporales</taxon>
        <taxon>Gigasporaceae</taxon>
        <taxon>Cetraspora</taxon>
    </lineage>
</organism>
<feature type="non-terminal residue" evidence="1">
    <location>
        <position position="1221"/>
    </location>
</feature>
<reference evidence="1" key="1">
    <citation type="submission" date="2021-06" db="EMBL/GenBank/DDBJ databases">
        <authorList>
            <person name="Kallberg Y."/>
            <person name="Tangrot J."/>
            <person name="Rosling A."/>
        </authorList>
    </citation>
    <scope>NUCLEOTIDE SEQUENCE</scope>
    <source>
        <strain evidence="1">28 12/20/2015</strain>
    </source>
</reference>